<dbReference type="Proteomes" id="UP001242045">
    <property type="component" value="Unassembled WGS sequence"/>
</dbReference>
<name>A0AAW8CV86_9BURK</name>
<gene>
    <name evidence="3" type="ORF">J2W31_004458</name>
</gene>
<feature type="region of interest" description="Disordered" evidence="1">
    <location>
        <begin position="32"/>
        <end position="80"/>
    </location>
</feature>
<dbReference type="InterPro" id="IPR013321">
    <property type="entry name" value="Arc_rbn_hlx_hlx"/>
</dbReference>
<proteinExistence type="predicted"/>
<dbReference type="Pfam" id="PF03869">
    <property type="entry name" value="Arc"/>
    <property type="match status" value="1"/>
</dbReference>
<dbReference type="Gene3D" id="1.10.1220.10">
    <property type="entry name" value="Met repressor-like"/>
    <property type="match status" value="1"/>
</dbReference>
<evidence type="ECO:0000259" key="2">
    <source>
        <dbReference type="Pfam" id="PF03869"/>
    </source>
</evidence>
<protein>
    <submittedName>
        <fullName evidence="3">Plasmid stability protein</fullName>
    </submittedName>
</protein>
<comment type="caution">
    <text evidence="3">The sequence shown here is derived from an EMBL/GenBank/DDBJ whole genome shotgun (WGS) entry which is preliminary data.</text>
</comment>
<dbReference type="SUPFAM" id="SSF47598">
    <property type="entry name" value="Ribbon-helix-helix"/>
    <property type="match status" value="1"/>
</dbReference>
<dbReference type="EMBL" id="JAUSRD010000012">
    <property type="protein sequence ID" value="MDP9895333.1"/>
    <property type="molecule type" value="Genomic_DNA"/>
</dbReference>
<dbReference type="RefSeq" id="WP_307686045.1">
    <property type="nucleotide sequence ID" value="NZ_JAUSRD010000012.1"/>
</dbReference>
<dbReference type="InterPro" id="IPR010985">
    <property type="entry name" value="Ribbon_hlx_hlx"/>
</dbReference>
<feature type="compositionally biased region" description="Basic and acidic residues" evidence="1">
    <location>
        <begin position="62"/>
        <end position="80"/>
    </location>
</feature>
<dbReference type="AlphaFoldDB" id="A0AAW8CV86"/>
<evidence type="ECO:0000313" key="4">
    <source>
        <dbReference type="Proteomes" id="UP001242045"/>
    </source>
</evidence>
<reference evidence="3" key="1">
    <citation type="submission" date="2023-07" db="EMBL/GenBank/DDBJ databases">
        <title>Sorghum-associated microbial communities from plants grown in Nebraska, USA.</title>
        <authorList>
            <person name="Schachtman D."/>
        </authorList>
    </citation>
    <scope>NUCLEOTIDE SEQUENCE</scope>
    <source>
        <strain evidence="3">DS3754</strain>
    </source>
</reference>
<sequence length="80" mass="8971">MATEQTPPTPVRLPDDLKKDLKAAAEANDRSLNGEIVNRLRSTFKGKRSRQPSANPPSPDTLEERSDERQRTAKFVPDVK</sequence>
<dbReference type="GO" id="GO:0003677">
    <property type="term" value="F:DNA binding"/>
    <property type="evidence" value="ECO:0007669"/>
    <property type="project" value="InterPro"/>
</dbReference>
<evidence type="ECO:0000313" key="3">
    <source>
        <dbReference type="EMBL" id="MDP9895333.1"/>
    </source>
</evidence>
<dbReference type="GO" id="GO:0006355">
    <property type="term" value="P:regulation of DNA-templated transcription"/>
    <property type="evidence" value="ECO:0007669"/>
    <property type="project" value="InterPro"/>
</dbReference>
<feature type="domain" description="Arc-like DNA binding" evidence="2">
    <location>
        <begin position="11"/>
        <end position="45"/>
    </location>
</feature>
<accession>A0AAW8CV86</accession>
<organism evidence="3 4">
    <name type="scientific">Variovorax boronicumulans</name>
    <dbReference type="NCBI Taxonomy" id="436515"/>
    <lineage>
        <taxon>Bacteria</taxon>
        <taxon>Pseudomonadati</taxon>
        <taxon>Pseudomonadota</taxon>
        <taxon>Betaproteobacteria</taxon>
        <taxon>Burkholderiales</taxon>
        <taxon>Comamonadaceae</taxon>
        <taxon>Variovorax</taxon>
    </lineage>
</organism>
<evidence type="ECO:0000256" key="1">
    <source>
        <dbReference type="SAM" id="MobiDB-lite"/>
    </source>
</evidence>
<dbReference type="InterPro" id="IPR005569">
    <property type="entry name" value="Arc_DNA-bd_dom"/>
</dbReference>